<dbReference type="PANTHER" id="PTHR43798">
    <property type="entry name" value="MONOACYLGLYCEROL LIPASE"/>
    <property type="match status" value="1"/>
</dbReference>
<dbReference type="InterPro" id="IPR000073">
    <property type="entry name" value="AB_hydrolase_1"/>
</dbReference>
<reference evidence="2 3" key="1">
    <citation type="journal article" date="2015" name="Int. J. Syst. Evol. Microbiol.">
        <title>Amycolatopsis rhabdoformis sp. nov., an actinomycete isolated from a tropical forest soil.</title>
        <authorList>
            <person name="Souza W.R."/>
            <person name="Silva R.E."/>
            <person name="Goodfellow M."/>
            <person name="Busarakam K."/>
            <person name="Figueiro F.S."/>
            <person name="Ferreira D."/>
            <person name="Rodrigues-Filho E."/>
            <person name="Moraes L.A.B."/>
            <person name="Zucchi T.D."/>
        </authorList>
    </citation>
    <scope>NUCLEOTIDE SEQUENCE [LARGE SCALE GENOMIC DNA]</scope>
    <source>
        <strain evidence="2 3">NCIMB 14900</strain>
    </source>
</reference>
<gene>
    <name evidence="2" type="ORF">VSH64_33120</name>
</gene>
<name>A0ABZ1I0N7_9PSEU</name>
<dbReference type="Gene3D" id="3.40.50.1820">
    <property type="entry name" value="alpha/beta hydrolase"/>
    <property type="match status" value="1"/>
</dbReference>
<accession>A0ABZ1I0N7</accession>
<feature type="domain" description="AB hydrolase-1" evidence="1">
    <location>
        <begin position="16"/>
        <end position="238"/>
    </location>
</feature>
<keyword evidence="2" id="KW-0378">Hydrolase</keyword>
<evidence type="ECO:0000259" key="1">
    <source>
        <dbReference type="Pfam" id="PF12697"/>
    </source>
</evidence>
<protein>
    <submittedName>
        <fullName evidence="2">Alpha/beta hydrolase</fullName>
    </submittedName>
</protein>
<dbReference type="RefSeq" id="WP_326566680.1">
    <property type="nucleotide sequence ID" value="NZ_CP142149.1"/>
</dbReference>
<evidence type="ECO:0000313" key="3">
    <source>
        <dbReference type="Proteomes" id="UP001330812"/>
    </source>
</evidence>
<organism evidence="2 3">
    <name type="scientific">Amycolatopsis rhabdoformis</name>
    <dbReference type="NCBI Taxonomy" id="1448059"/>
    <lineage>
        <taxon>Bacteria</taxon>
        <taxon>Bacillati</taxon>
        <taxon>Actinomycetota</taxon>
        <taxon>Actinomycetes</taxon>
        <taxon>Pseudonocardiales</taxon>
        <taxon>Pseudonocardiaceae</taxon>
        <taxon>Amycolatopsis</taxon>
    </lineage>
</organism>
<dbReference type="InterPro" id="IPR050266">
    <property type="entry name" value="AB_hydrolase_sf"/>
</dbReference>
<dbReference type="PANTHER" id="PTHR43798:SF33">
    <property type="entry name" value="HYDROLASE, PUTATIVE (AFU_ORTHOLOGUE AFUA_2G14860)-RELATED"/>
    <property type="match status" value="1"/>
</dbReference>
<dbReference type="PRINTS" id="PR00111">
    <property type="entry name" value="ABHYDROLASE"/>
</dbReference>
<proteinExistence type="predicted"/>
<sequence length="250" mass="25137">METLKVRTDGSGEPALLLLHGLGATGAVWNGLAELLDERLLVPDLPGHGGSAPLPEYSFPALAAAVAAGLADAGLDAAVPIVVAGHSLGGVVALELASDRYGLNVVGVLALGVKVEWSPADLERAAAMAARPPRLFSTRADAEVAYLKVAGLTGYTPADPAGVVETAEGWRLALDPAAFGVGAPDMPRLLAEATCPVLLAAGADDPMSRPEQLGALASGAVTLPGLGHNAHVEDPAALLPLLTQLTPRAG</sequence>
<dbReference type="Pfam" id="PF12697">
    <property type="entry name" value="Abhydrolase_6"/>
    <property type="match status" value="1"/>
</dbReference>
<dbReference type="GO" id="GO:0016787">
    <property type="term" value="F:hydrolase activity"/>
    <property type="evidence" value="ECO:0007669"/>
    <property type="project" value="UniProtKB-KW"/>
</dbReference>
<dbReference type="SUPFAM" id="SSF53474">
    <property type="entry name" value="alpha/beta-Hydrolases"/>
    <property type="match status" value="1"/>
</dbReference>
<dbReference type="Proteomes" id="UP001330812">
    <property type="component" value="Chromosome"/>
</dbReference>
<keyword evidence="3" id="KW-1185">Reference proteome</keyword>
<dbReference type="InterPro" id="IPR029058">
    <property type="entry name" value="AB_hydrolase_fold"/>
</dbReference>
<evidence type="ECO:0000313" key="2">
    <source>
        <dbReference type="EMBL" id="WSE27669.1"/>
    </source>
</evidence>
<dbReference type="EMBL" id="CP142149">
    <property type="protein sequence ID" value="WSE27669.1"/>
    <property type="molecule type" value="Genomic_DNA"/>
</dbReference>